<evidence type="ECO:0000313" key="3">
    <source>
        <dbReference type="Proteomes" id="UP000285326"/>
    </source>
</evidence>
<dbReference type="EMBL" id="MCBS01009974">
    <property type="protein sequence ID" value="RKF84373.1"/>
    <property type="molecule type" value="Genomic_DNA"/>
</dbReference>
<proteinExistence type="predicted"/>
<name>A0A420JC36_9PEZI</name>
<dbReference type="AlphaFoldDB" id="A0A420JC36"/>
<feature type="compositionally biased region" description="Polar residues" evidence="1">
    <location>
        <begin position="39"/>
        <end position="48"/>
    </location>
</feature>
<feature type="region of interest" description="Disordered" evidence="1">
    <location>
        <begin position="24"/>
        <end position="55"/>
    </location>
</feature>
<organism evidence="2 3">
    <name type="scientific">Golovinomyces cichoracearum</name>
    <dbReference type="NCBI Taxonomy" id="62708"/>
    <lineage>
        <taxon>Eukaryota</taxon>
        <taxon>Fungi</taxon>
        <taxon>Dikarya</taxon>
        <taxon>Ascomycota</taxon>
        <taxon>Pezizomycotina</taxon>
        <taxon>Leotiomycetes</taxon>
        <taxon>Erysiphales</taxon>
        <taxon>Erysiphaceae</taxon>
        <taxon>Golovinomyces</taxon>
    </lineage>
</organism>
<evidence type="ECO:0000256" key="1">
    <source>
        <dbReference type="SAM" id="MobiDB-lite"/>
    </source>
</evidence>
<accession>A0A420JC36</accession>
<comment type="caution">
    <text evidence="2">The sequence shown here is derived from an EMBL/GenBank/DDBJ whole genome shotgun (WGS) entry which is preliminary data.</text>
</comment>
<protein>
    <submittedName>
        <fullName evidence="2">Uncharacterized protein</fullName>
    </submittedName>
</protein>
<sequence>MPRGPRNFRSTVVRSYLGEEVSLVPELEEIENDNHSEENSPNAPSFSDQKNDTEP</sequence>
<gene>
    <name evidence="2" type="ORF">GcM1_099003</name>
</gene>
<reference evidence="2 3" key="1">
    <citation type="journal article" date="2018" name="BMC Genomics">
        <title>Comparative genome analyses reveal sequence features reflecting distinct modes of host-adaptation between dicot and monocot powdery mildew.</title>
        <authorList>
            <person name="Wu Y."/>
            <person name="Ma X."/>
            <person name="Pan Z."/>
            <person name="Kale S.D."/>
            <person name="Song Y."/>
            <person name="King H."/>
            <person name="Zhang Q."/>
            <person name="Presley C."/>
            <person name="Deng X."/>
            <person name="Wei C.I."/>
            <person name="Xiao S."/>
        </authorList>
    </citation>
    <scope>NUCLEOTIDE SEQUENCE [LARGE SCALE GENOMIC DNA]</scope>
    <source>
        <strain evidence="2">UMSG1</strain>
    </source>
</reference>
<dbReference type="Proteomes" id="UP000285326">
    <property type="component" value="Unassembled WGS sequence"/>
</dbReference>
<evidence type="ECO:0000313" key="2">
    <source>
        <dbReference type="EMBL" id="RKF84373.1"/>
    </source>
</evidence>